<evidence type="ECO:0000256" key="3">
    <source>
        <dbReference type="ARBA" id="ARBA00022692"/>
    </source>
</evidence>
<dbReference type="GO" id="GO:0030026">
    <property type="term" value="P:intracellular manganese ion homeostasis"/>
    <property type="evidence" value="ECO:0007669"/>
    <property type="project" value="InterPro"/>
</dbReference>
<reference evidence="7 8" key="1">
    <citation type="journal article" date="2018" name="Mol. Biol. Evol.">
        <title>Broad Genomic Sampling Reveals a Smut Pathogenic Ancestry of the Fungal Clade Ustilaginomycotina.</title>
        <authorList>
            <person name="Kijpornyongpan T."/>
            <person name="Mondo S.J."/>
            <person name="Barry K."/>
            <person name="Sandor L."/>
            <person name="Lee J."/>
            <person name="Lipzen A."/>
            <person name="Pangilinan J."/>
            <person name="LaButti K."/>
            <person name="Hainaut M."/>
            <person name="Henrissat B."/>
            <person name="Grigoriev I.V."/>
            <person name="Spatafora J.W."/>
            <person name="Aime M.C."/>
        </authorList>
    </citation>
    <scope>NUCLEOTIDE SEQUENCE [LARGE SCALE GENOMIC DNA]</scope>
    <source>
        <strain evidence="7 8">MCA 5214</strain>
    </source>
</reference>
<organism evidence="7 8">
    <name type="scientific">Jaminaea rosea</name>
    <dbReference type="NCBI Taxonomy" id="1569628"/>
    <lineage>
        <taxon>Eukaryota</taxon>
        <taxon>Fungi</taxon>
        <taxon>Dikarya</taxon>
        <taxon>Basidiomycota</taxon>
        <taxon>Ustilaginomycotina</taxon>
        <taxon>Exobasidiomycetes</taxon>
        <taxon>Microstromatales</taxon>
        <taxon>Microstromatales incertae sedis</taxon>
        <taxon>Jaminaea</taxon>
    </lineage>
</organism>
<keyword evidence="3 6" id="KW-0812">Transmembrane</keyword>
<evidence type="ECO:0000313" key="8">
    <source>
        <dbReference type="Proteomes" id="UP000245884"/>
    </source>
</evidence>
<dbReference type="CDD" id="cd02435">
    <property type="entry name" value="CCC1"/>
    <property type="match status" value="1"/>
</dbReference>
<evidence type="ECO:0000256" key="4">
    <source>
        <dbReference type="ARBA" id="ARBA00022989"/>
    </source>
</evidence>
<feature type="non-terminal residue" evidence="7">
    <location>
        <position position="287"/>
    </location>
</feature>
<feature type="transmembrane region" description="Helical" evidence="6">
    <location>
        <begin position="259"/>
        <end position="283"/>
    </location>
</feature>
<dbReference type="EMBL" id="KZ819672">
    <property type="protein sequence ID" value="PWN26272.1"/>
    <property type="molecule type" value="Genomic_DNA"/>
</dbReference>
<evidence type="ECO:0000313" key="7">
    <source>
        <dbReference type="EMBL" id="PWN26272.1"/>
    </source>
</evidence>
<comment type="similarity">
    <text evidence="2">Belongs to the CCC1 family.</text>
</comment>
<feature type="transmembrane region" description="Helical" evidence="6">
    <location>
        <begin position="202"/>
        <end position="223"/>
    </location>
</feature>
<keyword evidence="5 6" id="KW-0472">Membrane</keyword>
<protein>
    <submittedName>
        <fullName evidence="7">Membrane fraction protein</fullName>
    </submittedName>
</protein>
<sequence length="287" mass="29644">ASSSSSVRNAKCDQPVDALRGGVCCRDLKGSDDERTLVDPDVVRDVIIGLSDGLTVPFALTAGLSGVGSTKLVVIAGFAELVSGAISMGVGGFLSAQAEVQHYKFESKRTRERVLRSCSSAVADEVTDILGPYGVPADVAALVANKLVGIETTRGAADGLPLPASTANVDDAAAEERGLTPFLLRMGQGLEPISSSRAWQSALLIGLSYFLGGLLPLFPYIFIDNVRTALFVSVGVTALTLLIFGVVKQRATGGRADTWGLVYGAVSTLAVGGLAAGCSWGIVRALE</sequence>
<dbReference type="PANTHER" id="PTHR31851">
    <property type="entry name" value="FE(2+)/MN(2+) TRANSPORTER PCL1"/>
    <property type="match status" value="1"/>
</dbReference>
<dbReference type="OrthoDB" id="73465at2759"/>
<dbReference type="RefSeq" id="XP_025360884.1">
    <property type="nucleotide sequence ID" value="XM_025503930.1"/>
</dbReference>
<dbReference type="STRING" id="1569628.A0A316ULV5"/>
<evidence type="ECO:0000256" key="2">
    <source>
        <dbReference type="ARBA" id="ARBA00007049"/>
    </source>
</evidence>
<evidence type="ECO:0000256" key="5">
    <source>
        <dbReference type="ARBA" id="ARBA00023136"/>
    </source>
</evidence>
<feature type="non-terminal residue" evidence="7">
    <location>
        <position position="1"/>
    </location>
</feature>
<feature type="transmembrane region" description="Helical" evidence="6">
    <location>
        <begin position="229"/>
        <end position="247"/>
    </location>
</feature>
<evidence type="ECO:0000256" key="6">
    <source>
        <dbReference type="SAM" id="Phobius"/>
    </source>
</evidence>
<keyword evidence="4 6" id="KW-1133">Transmembrane helix</keyword>
<name>A0A316ULV5_9BASI</name>
<dbReference type="InterPro" id="IPR008217">
    <property type="entry name" value="Ccc1_fam"/>
</dbReference>
<dbReference type="Pfam" id="PF01988">
    <property type="entry name" value="VIT1"/>
    <property type="match status" value="1"/>
</dbReference>
<proteinExistence type="inferred from homology"/>
<keyword evidence="8" id="KW-1185">Reference proteome</keyword>
<dbReference type="AlphaFoldDB" id="A0A316ULV5"/>
<dbReference type="GO" id="GO:0005384">
    <property type="term" value="F:manganese ion transmembrane transporter activity"/>
    <property type="evidence" value="ECO:0007669"/>
    <property type="project" value="InterPro"/>
</dbReference>
<gene>
    <name evidence="7" type="ORF">BDZ90DRAFT_205280</name>
</gene>
<accession>A0A316ULV5</accession>
<dbReference type="Proteomes" id="UP000245884">
    <property type="component" value="Unassembled WGS sequence"/>
</dbReference>
<comment type="subcellular location">
    <subcellularLocation>
        <location evidence="1">Endomembrane system</location>
        <topology evidence="1">Multi-pass membrane protein</topology>
    </subcellularLocation>
</comment>
<dbReference type="GeneID" id="37025753"/>
<dbReference type="GO" id="GO:0012505">
    <property type="term" value="C:endomembrane system"/>
    <property type="evidence" value="ECO:0007669"/>
    <property type="project" value="UniProtKB-SubCell"/>
</dbReference>
<evidence type="ECO:0000256" key="1">
    <source>
        <dbReference type="ARBA" id="ARBA00004127"/>
    </source>
</evidence>